<dbReference type="GO" id="GO:0004803">
    <property type="term" value="F:transposase activity"/>
    <property type="evidence" value="ECO:0007669"/>
    <property type="project" value="InterPro"/>
</dbReference>
<accession>A0A3E2VX93</accession>
<name>A0A3E2VX93_CLOIN</name>
<comment type="caution">
    <text evidence="3">The sequence shown here is derived from an EMBL/GenBank/DDBJ whole genome shotgun (WGS) entry which is preliminary data.</text>
</comment>
<dbReference type="EMBL" id="QVEV01000010">
    <property type="protein sequence ID" value="RGC16005.1"/>
    <property type="molecule type" value="Genomic_DNA"/>
</dbReference>
<gene>
    <name evidence="3" type="ORF">DXA38_08455</name>
</gene>
<dbReference type="OrthoDB" id="9815354at2"/>
<organism evidence="3 4">
    <name type="scientific">Clostridium innocuum</name>
    <dbReference type="NCBI Taxonomy" id="1522"/>
    <lineage>
        <taxon>Bacteria</taxon>
        <taxon>Bacillati</taxon>
        <taxon>Bacillota</taxon>
        <taxon>Clostridia</taxon>
        <taxon>Eubacteriales</taxon>
        <taxon>Clostridiaceae</taxon>
        <taxon>Clostridium</taxon>
    </lineage>
</organism>
<sequence length="421" mass="48042">MRSVMHPIACGIDVHKKKLACTIIIAESMQVEPVYHHRKFSTHNYDLVKLVVWLDHYDCHCVCMESTGKYWIPVFNYLEDRDFNIVITHPKYVKSPKGKKTDFLDSIHIAELFQMGEVQPSYIPNKEFRQLRDLSRYRYKITNFISSEKNRVQNCQTVSNISLASVVSDPFGVSASAVFSELLTSSDVDEVHIRSLLRGSLKKKSEEILNSIRGFHLDDDQSYKSLLSLGHMQFLEDMKSALSSEIDKRTSKYHVYIDLATQLPGIGHLSATTLVSETGVDMSVFSDAEHFTSWIGLTPTNNASADKKKSVRISHAGTYLKPMLIQCALAALKDKKCPYFKIKYDKIKKRRGHKRAIIAVARMMAVCLYHMFKDLKDFHPSDYEELMNPIPPKPRKQDIQDALELLQSVGEYKITPILAAS</sequence>
<reference evidence="3 4" key="1">
    <citation type="submission" date="2018-08" db="EMBL/GenBank/DDBJ databases">
        <title>A genome reference for cultivated species of the human gut microbiota.</title>
        <authorList>
            <person name="Zou Y."/>
            <person name="Xue W."/>
            <person name="Luo G."/>
        </authorList>
    </citation>
    <scope>NUCLEOTIDE SEQUENCE [LARGE SCALE GENOMIC DNA]</scope>
    <source>
        <strain evidence="3 4">OF01-2LB</strain>
    </source>
</reference>
<dbReference type="PANTHER" id="PTHR33055:SF13">
    <property type="entry name" value="TRANSPOSASE"/>
    <property type="match status" value="1"/>
</dbReference>
<dbReference type="Pfam" id="PF01548">
    <property type="entry name" value="DEDD_Tnp_IS110"/>
    <property type="match status" value="1"/>
</dbReference>
<dbReference type="PANTHER" id="PTHR33055">
    <property type="entry name" value="TRANSPOSASE FOR INSERTION SEQUENCE ELEMENT IS1111A"/>
    <property type="match status" value="1"/>
</dbReference>
<feature type="domain" description="Transposase IS116/IS110/IS902 C-terminal" evidence="2">
    <location>
        <begin position="259"/>
        <end position="342"/>
    </location>
</feature>
<evidence type="ECO:0000313" key="3">
    <source>
        <dbReference type="EMBL" id="RGC16005.1"/>
    </source>
</evidence>
<dbReference type="GO" id="GO:0006313">
    <property type="term" value="P:DNA transposition"/>
    <property type="evidence" value="ECO:0007669"/>
    <property type="project" value="InterPro"/>
</dbReference>
<dbReference type="Proteomes" id="UP000260025">
    <property type="component" value="Unassembled WGS sequence"/>
</dbReference>
<dbReference type="RefSeq" id="WP_117442811.1">
    <property type="nucleotide sequence ID" value="NZ_QVEV01000010.1"/>
</dbReference>
<dbReference type="NCBIfam" id="NF033542">
    <property type="entry name" value="transpos_IS110"/>
    <property type="match status" value="1"/>
</dbReference>
<dbReference type="InterPro" id="IPR047650">
    <property type="entry name" value="Transpos_IS110"/>
</dbReference>
<proteinExistence type="predicted"/>
<dbReference type="InterPro" id="IPR003346">
    <property type="entry name" value="Transposase_20"/>
</dbReference>
<protein>
    <submittedName>
        <fullName evidence="3">IS110 family transposase</fullName>
    </submittedName>
</protein>
<feature type="domain" description="Transposase IS110-like N-terminal" evidence="1">
    <location>
        <begin position="10"/>
        <end position="154"/>
    </location>
</feature>
<dbReference type="InterPro" id="IPR002525">
    <property type="entry name" value="Transp_IS110-like_N"/>
</dbReference>
<evidence type="ECO:0000259" key="1">
    <source>
        <dbReference type="Pfam" id="PF01548"/>
    </source>
</evidence>
<evidence type="ECO:0000313" key="4">
    <source>
        <dbReference type="Proteomes" id="UP000260025"/>
    </source>
</evidence>
<evidence type="ECO:0000259" key="2">
    <source>
        <dbReference type="Pfam" id="PF02371"/>
    </source>
</evidence>
<dbReference type="GO" id="GO:0003677">
    <property type="term" value="F:DNA binding"/>
    <property type="evidence" value="ECO:0007669"/>
    <property type="project" value="InterPro"/>
</dbReference>
<dbReference type="Pfam" id="PF02371">
    <property type="entry name" value="Transposase_20"/>
    <property type="match status" value="1"/>
</dbReference>
<dbReference type="AlphaFoldDB" id="A0A3E2VX93"/>